<dbReference type="Proteomes" id="UP000011087">
    <property type="component" value="Unassembled WGS sequence"/>
</dbReference>
<dbReference type="EnsemblProtists" id="EKX38183">
    <property type="protein sequence ID" value="EKX38183"/>
    <property type="gene ID" value="GUITHDRAFT_115728"/>
</dbReference>
<reference evidence="3" key="2">
    <citation type="submission" date="2012-11" db="EMBL/GenBank/DDBJ databases">
        <authorList>
            <person name="Kuo A."/>
            <person name="Curtis B.A."/>
            <person name="Tanifuji G."/>
            <person name="Burki F."/>
            <person name="Gruber A."/>
            <person name="Irimia M."/>
            <person name="Maruyama S."/>
            <person name="Arias M.C."/>
            <person name="Ball S.G."/>
            <person name="Gile G.H."/>
            <person name="Hirakawa Y."/>
            <person name="Hopkins J.F."/>
            <person name="Rensing S.A."/>
            <person name="Schmutz J."/>
            <person name="Symeonidi A."/>
            <person name="Elias M."/>
            <person name="Eveleigh R.J."/>
            <person name="Herman E.K."/>
            <person name="Klute M.J."/>
            <person name="Nakayama T."/>
            <person name="Obornik M."/>
            <person name="Reyes-Prieto A."/>
            <person name="Armbrust E.V."/>
            <person name="Aves S.J."/>
            <person name="Beiko R.G."/>
            <person name="Coutinho P."/>
            <person name="Dacks J.B."/>
            <person name="Durnford D.G."/>
            <person name="Fast N.M."/>
            <person name="Green B.R."/>
            <person name="Grisdale C."/>
            <person name="Hempe F."/>
            <person name="Henrissat B."/>
            <person name="Hoppner M.P."/>
            <person name="Ishida K.-I."/>
            <person name="Kim E."/>
            <person name="Koreny L."/>
            <person name="Kroth P.G."/>
            <person name="Liu Y."/>
            <person name="Malik S.-B."/>
            <person name="Maier U.G."/>
            <person name="McRose D."/>
            <person name="Mock T."/>
            <person name="Neilson J.A."/>
            <person name="Onodera N.T."/>
            <person name="Poole A.M."/>
            <person name="Pritham E.J."/>
            <person name="Richards T.A."/>
            <person name="Rocap G."/>
            <person name="Roy S.W."/>
            <person name="Sarai C."/>
            <person name="Schaack S."/>
            <person name="Shirato S."/>
            <person name="Slamovits C.H."/>
            <person name="Spencer D.F."/>
            <person name="Suzuki S."/>
            <person name="Worden A.Z."/>
            <person name="Zauner S."/>
            <person name="Barry K."/>
            <person name="Bell C."/>
            <person name="Bharti A.K."/>
            <person name="Crow J.A."/>
            <person name="Grimwood J."/>
            <person name="Kramer R."/>
            <person name="Lindquist E."/>
            <person name="Lucas S."/>
            <person name="Salamov A."/>
            <person name="McFadden G.I."/>
            <person name="Lane C.E."/>
            <person name="Keeling P.J."/>
            <person name="Gray M.W."/>
            <person name="Grigoriev I.V."/>
            <person name="Archibald J.M."/>
        </authorList>
    </citation>
    <scope>NUCLEOTIDE SEQUENCE</scope>
    <source>
        <strain evidence="3">CCMP2712</strain>
    </source>
</reference>
<dbReference type="EMBL" id="JH993051">
    <property type="protein sequence ID" value="EKX38183.1"/>
    <property type="molecule type" value="Genomic_DNA"/>
</dbReference>
<evidence type="ECO:0000313" key="3">
    <source>
        <dbReference type="Proteomes" id="UP000011087"/>
    </source>
</evidence>
<evidence type="ECO:0000313" key="2">
    <source>
        <dbReference type="EnsemblProtists" id="EKX38183"/>
    </source>
</evidence>
<dbReference type="GeneID" id="17294906"/>
<evidence type="ECO:0000313" key="1">
    <source>
        <dbReference type="EMBL" id="EKX38183.1"/>
    </source>
</evidence>
<organism evidence="1">
    <name type="scientific">Guillardia theta (strain CCMP2712)</name>
    <name type="common">Cryptophyte</name>
    <dbReference type="NCBI Taxonomy" id="905079"/>
    <lineage>
        <taxon>Eukaryota</taxon>
        <taxon>Cryptophyceae</taxon>
        <taxon>Pyrenomonadales</taxon>
        <taxon>Geminigeraceae</taxon>
        <taxon>Guillardia</taxon>
    </lineage>
</organism>
<protein>
    <submittedName>
        <fullName evidence="1 2">Uncharacterized protein</fullName>
    </submittedName>
</protein>
<dbReference type="PaxDb" id="55529-EKX38183"/>
<name>L1IPJ0_GUITC</name>
<accession>L1IPJ0</accession>
<dbReference type="RefSeq" id="XP_005825163.1">
    <property type="nucleotide sequence ID" value="XM_005825106.1"/>
</dbReference>
<dbReference type="KEGG" id="gtt:GUITHDRAFT_115728"/>
<gene>
    <name evidence="1" type="ORF">GUITHDRAFT_115728</name>
</gene>
<keyword evidence="3" id="KW-1185">Reference proteome</keyword>
<dbReference type="HOGENOM" id="CLU_1558202_0_0_1"/>
<reference evidence="2" key="3">
    <citation type="submission" date="2015-06" db="UniProtKB">
        <authorList>
            <consortium name="EnsemblProtists"/>
        </authorList>
    </citation>
    <scope>IDENTIFICATION</scope>
</reference>
<reference evidence="1 3" key="1">
    <citation type="journal article" date="2012" name="Nature">
        <title>Algal genomes reveal evolutionary mosaicism and the fate of nucleomorphs.</title>
        <authorList>
            <consortium name="DOE Joint Genome Institute"/>
            <person name="Curtis B.A."/>
            <person name="Tanifuji G."/>
            <person name="Burki F."/>
            <person name="Gruber A."/>
            <person name="Irimia M."/>
            <person name="Maruyama S."/>
            <person name="Arias M.C."/>
            <person name="Ball S.G."/>
            <person name="Gile G.H."/>
            <person name="Hirakawa Y."/>
            <person name="Hopkins J.F."/>
            <person name="Kuo A."/>
            <person name="Rensing S.A."/>
            <person name="Schmutz J."/>
            <person name="Symeonidi A."/>
            <person name="Elias M."/>
            <person name="Eveleigh R.J."/>
            <person name="Herman E.K."/>
            <person name="Klute M.J."/>
            <person name="Nakayama T."/>
            <person name="Obornik M."/>
            <person name="Reyes-Prieto A."/>
            <person name="Armbrust E.V."/>
            <person name="Aves S.J."/>
            <person name="Beiko R.G."/>
            <person name="Coutinho P."/>
            <person name="Dacks J.B."/>
            <person name="Durnford D.G."/>
            <person name="Fast N.M."/>
            <person name="Green B.R."/>
            <person name="Grisdale C.J."/>
            <person name="Hempel F."/>
            <person name="Henrissat B."/>
            <person name="Hoppner M.P."/>
            <person name="Ishida K."/>
            <person name="Kim E."/>
            <person name="Koreny L."/>
            <person name="Kroth P.G."/>
            <person name="Liu Y."/>
            <person name="Malik S.B."/>
            <person name="Maier U.G."/>
            <person name="McRose D."/>
            <person name="Mock T."/>
            <person name="Neilson J.A."/>
            <person name="Onodera N.T."/>
            <person name="Poole A.M."/>
            <person name="Pritham E.J."/>
            <person name="Richards T.A."/>
            <person name="Rocap G."/>
            <person name="Roy S.W."/>
            <person name="Sarai C."/>
            <person name="Schaack S."/>
            <person name="Shirato S."/>
            <person name="Slamovits C.H."/>
            <person name="Spencer D.F."/>
            <person name="Suzuki S."/>
            <person name="Worden A.Z."/>
            <person name="Zauner S."/>
            <person name="Barry K."/>
            <person name="Bell C."/>
            <person name="Bharti A.K."/>
            <person name="Crow J.A."/>
            <person name="Grimwood J."/>
            <person name="Kramer R."/>
            <person name="Lindquist E."/>
            <person name="Lucas S."/>
            <person name="Salamov A."/>
            <person name="McFadden G.I."/>
            <person name="Lane C.E."/>
            <person name="Keeling P.J."/>
            <person name="Gray M.W."/>
            <person name="Grigoriev I.V."/>
            <person name="Archibald J.M."/>
        </authorList>
    </citation>
    <scope>NUCLEOTIDE SEQUENCE</scope>
    <source>
        <strain evidence="1 3">CCMP2712</strain>
    </source>
</reference>
<proteinExistence type="predicted"/>
<sequence length="172" mass="19202">MEALNDAAAVLMFDPQVFCTTNRKLQILHPDSCDDFESPNVLDVFSWWLQNASGAKLAVTDGIEDTLYHPDSCQPFQKFSKIDEGRFLGAILHNSNDNNRPASDWYGKKDRTSDLSAAFWAKSPAELATDTPRTEPILRVGRGHVKRDGGGQKKHKSENEKILQVVVASSLW</sequence>
<dbReference type="AlphaFoldDB" id="L1IPJ0"/>